<comment type="caution">
    <text evidence="3">The sequence shown here is derived from an EMBL/GenBank/DDBJ whole genome shotgun (WGS) entry which is preliminary data.</text>
</comment>
<dbReference type="Pfam" id="PF02775">
    <property type="entry name" value="TPP_enzyme_C"/>
    <property type="match status" value="1"/>
</dbReference>
<organism evidence="3 4">
    <name type="scientific">Halanaerobium saccharolyticum subsp. saccharolyticum DSM 6643</name>
    <dbReference type="NCBI Taxonomy" id="1293054"/>
    <lineage>
        <taxon>Bacteria</taxon>
        <taxon>Bacillati</taxon>
        <taxon>Bacillota</taxon>
        <taxon>Clostridia</taxon>
        <taxon>Halanaerobiales</taxon>
        <taxon>Halanaerobiaceae</taxon>
        <taxon>Halanaerobium</taxon>
    </lineage>
</organism>
<protein>
    <submittedName>
        <fullName evidence="3">2-oxoglutarate oxidoreductase, beta subunit</fullName>
        <ecNumber evidence="3">1.2.7.3</ecNumber>
    </submittedName>
</protein>
<accession>M5EDC7</accession>
<dbReference type="PANTHER" id="PTHR48084:SF1">
    <property type="entry name" value="2-OXOGLUTARATE SYNTHASE SUBUNIT KORB"/>
    <property type="match status" value="1"/>
</dbReference>
<evidence type="ECO:0000259" key="2">
    <source>
        <dbReference type="Pfam" id="PF02775"/>
    </source>
</evidence>
<dbReference type="PANTHER" id="PTHR48084">
    <property type="entry name" value="2-OXOGLUTARATE OXIDOREDUCTASE SUBUNIT KORB-RELATED"/>
    <property type="match status" value="1"/>
</dbReference>
<dbReference type="STRING" id="1293054.HSACCH_01001"/>
<dbReference type="GO" id="GO:0047553">
    <property type="term" value="F:2-oxoglutarate synthase activity"/>
    <property type="evidence" value="ECO:0007669"/>
    <property type="project" value="UniProtKB-EC"/>
</dbReference>
<dbReference type="Proteomes" id="UP000012063">
    <property type="component" value="Unassembled WGS sequence"/>
</dbReference>
<evidence type="ECO:0000313" key="4">
    <source>
        <dbReference type="Proteomes" id="UP000012063"/>
    </source>
</evidence>
<dbReference type="InterPro" id="IPR051457">
    <property type="entry name" value="2-oxoacid:Fd_oxidoreductase"/>
</dbReference>
<feature type="domain" description="Thiamine pyrophosphate enzyme TPP-binding" evidence="2">
    <location>
        <begin position="66"/>
        <end position="197"/>
    </location>
</feature>
<name>M5EDC7_9FIRM</name>
<dbReference type="InterPro" id="IPR029061">
    <property type="entry name" value="THDP-binding"/>
</dbReference>
<dbReference type="GO" id="GO:0045333">
    <property type="term" value="P:cellular respiration"/>
    <property type="evidence" value="ECO:0007669"/>
    <property type="project" value="UniProtKB-ARBA"/>
</dbReference>
<dbReference type="GO" id="GO:0030976">
    <property type="term" value="F:thiamine pyrophosphate binding"/>
    <property type="evidence" value="ECO:0007669"/>
    <property type="project" value="InterPro"/>
</dbReference>
<dbReference type="AlphaFoldDB" id="M5EDC7"/>
<dbReference type="InParanoid" id="M5EDC7"/>
<keyword evidence="4" id="KW-1185">Reference proteome</keyword>
<dbReference type="EMBL" id="CAUI01000010">
    <property type="protein sequence ID" value="CCU78936.1"/>
    <property type="molecule type" value="Genomic_DNA"/>
</dbReference>
<proteinExistence type="predicted"/>
<dbReference type="RefSeq" id="WP_005488346.1">
    <property type="nucleotide sequence ID" value="NZ_CAUI01000010.1"/>
</dbReference>
<reference evidence="4" key="1">
    <citation type="journal article" date="2013" name="Genome Announc.">
        <title>Genome Sequence of Halanaerobium saccharolyticum subsp. saccharolyticum Strain DSM 6643T, a Halophilic Hydrogen-Producing Bacterium.</title>
        <authorList>
            <person name="Kivisto A."/>
            <person name="Larjo A."/>
            <person name="Ciranna A."/>
            <person name="Santala V."/>
            <person name="Roos C."/>
            <person name="Karp M."/>
        </authorList>
    </citation>
    <scope>NUCLEOTIDE SEQUENCE [LARGE SCALE GENOMIC DNA]</scope>
    <source>
        <strain evidence="4">DSM 6643</strain>
    </source>
</reference>
<evidence type="ECO:0000313" key="3">
    <source>
        <dbReference type="EMBL" id="CCU78936.1"/>
    </source>
</evidence>
<dbReference type="SUPFAM" id="SSF52518">
    <property type="entry name" value="Thiamin diphosphate-binding fold (THDP-binding)"/>
    <property type="match status" value="1"/>
</dbReference>
<dbReference type="InterPro" id="IPR011766">
    <property type="entry name" value="TPP_enzyme_TPP-bd"/>
</dbReference>
<dbReference type="EC" id="1.2.7.3" evidence="3"/>
<dbReference type="eggNOG" id="COG1013">
    <property type="taxonomic scope" value="Bacteria"/>
</dbReference>
<keyword evidence="1 3" id="KW-0560">Oxidoreductase</keyword>
<evidence type="ECO:0000256" key="1">
    <source>
        <dbReference type="ARBA" id="ARBA00023002"/>
    </source>
</evidence>
<dbReference type="CDD" id="cd03375">
    <property type="entry name" value="TPP_OGFOR"/>
    <property type="match status" value="1"/>
</dbReference>
<sequence length="272" mass="29737">MSKLDNLLRTDQMPHFACPGCTHGTAWKSMLKAVEDLGLDQDKTVMVCAIGCAGRLPVYSDFPSLRTPHGRALSYATGVKLANPELNVIVFMGDGDAAAIGGNHLIHAARRNIDITAVVATNEIYGMTGGQYAPTTERGRFASTAPFGMTENQMDVCKLVEGAGATFVGRGDVYNVRELKGLVKAAIEHKGFSLVEIFTTCPTHFGRKNNMKQPSKLVKHLKELTVTKKQAEKMTEEELKGKLIRGILVDEEKPEYVETYDRLTGFKEEGEG</sequence>
<gene>
    <name evidence="3" type="ORF">HSACCH_01001</name>
</gene>
<dbReference type="Gene3D" id="3.40.50.970">
    <property type="match status" value="1"/>
</dbReference>
<dbReference type="OrthoDB" id="9775140at2"/>